<dbReference type="InterPro" id="IPR001810">
    <property type="entry name" value="F-box_dom"/>
</dbReference>
<dbReference type="AlphaFoldDB" id="A0A0D7B9F9"/>
<evidence type="ECO:0000259" key="1">
    <source>
        <dbReference type="Pfam" id="PF12937"/>
    </source>
</evidence>
<protein>
    <recommendedName>
        <fullName evidence="1">F-box domain-containing protein</fullName>
    </recommendedName>
</protein>
<keyword evidence="3" id="KW-1185">Reference proteome</keyword>
<gene>
    <name evidence="2" type="ORF">CYLTODRAFT_491134</name>
</gene>
<name>A0A0D7B9F9_9AGAR</name>
<dbReference type="Pfam" id="PF12937">
    <property type="entry name" value="F-box-like"/>
    <property type="match status" value="1"/>
</dbReference>
<sequence length="587" mass="66685">MCSNACAHCSIVNPGTVFEQTQSESSPFQYLLNSTSTIPENAIPRQEIREYLGTLRDYQKNANASLSALRRALRAAEAESLRVRHKIDMHARLIAPINTLPSEILALIFHIISRSSTPTQTSEIPLAIVLTRVCRRWEIIAYDTALLWNSWRFWEEDRTEVQNDIPLIVNWLSLSRGAPVYISLFHEAVSAPTLKAIDQSSLLIRHLQVGVTSRAHFDQLADMGQYPNLEHFEIDFQGCSINEDALSDSDDEDFESALFDRLKDSESLRTFVLKVDDGDYLGYIWQLFNLPWHSLTHLELHNGTHSYLEDGYPPWLRQCVNLVSLKDLTAYEDWEWDFNNFNAPENMPRLEHLEYQSPHLLPVITAPALRSIVQNEVLIAQYRLMEDVKPRPPKALSHFLKRSGCTIRNIMLTITSIRSAFVFDPKLIESMEELTLILGKDVPNPGRVEKFVRRLARNSDGKEAIASEKLKAPNLRRINLVVREGYLGRPLLMGHPTINTAVADFVAARWELPAETRLASVKVTFEVDTGGELGPSHMVGVWNQLEVVNGLYSRLKELQSLGAPVEMCLSPKEPTPPISHRRGLRQI</sequence>
<dbReference type="Proteomes" id="UP000054007">
    <property type="component" value="Unassembled WGS sequence"/>
</dbReference>
<accession>A0A0D7B9F9</accession>
<evidence type="ECO:0000313" key="3">
    <source>
        <dbReference type="Proteomes" id="UP000054007"/>
    </source>
</evidence>
<evidence type="ECO:0000313" key="2">
    <source>
        <dbReference type="EMBL" id="KIY66860.1"/>
    </source>
</evidence>
<dbReference type="EMBL" id="KN880542">
    <property type="protein sequence ID" value="KIY66860.1"/>
    <property type="molecule type" value="Genomic_DNA"/>
</dbReference>
<dbReference type="OrthoDB" id="3005476at2759"/>
<proteinExistence type="predicted"/>
<organism evidence="2 3">
    <name type="scientific">Cylindrobasidium torrendii FP15055 ss-10</name>
    <dbReference type="NCBI Taxonomy" id="1314674"/>
    <lineage>
        <taxon>Eukaryota</taxon>
        <taxon>Fungi</taxon>
        <taxon>Dikarya</taxon>
        <taxon>Basidiomycota</taxon>
        <taxon>Agaricomycotina</taxon>
        <taxon>Agaricomycetes</taxon>
        <taxon>Agaricomycetidae</taxon>
        <taxon>Agaricales</taxon>
        <taxon>Marasmiineae</taxon>
        <taxon>Physalacriaceae</taxon>
        <taxon>Cylindrobasidium</taxon>
    </lineage>
</organism>
<dbReference type="Gene3D" id="1.20.1280.50">
    <property type="match status" value="1"/>
</dbReference>
<feature type="domain" description="F-box" evidence="1">
    <location>
        <begin position="97"/>
        <end position="149"/>
    </location>
</feature>
<reference evidence="2 3" key="1">
    <citation type="journal article" date="2015" name="Fungal Genet. Biol.">
        <title>Evolution of novel wood decay mechanisms in Agaricales revealed by the genome sequences of Fistulina hepatica and Cylindrobasidium torrendii.</title>
        <authorList>
            <person name="Floudas D."/>
            <person name="Held B.W."/>
            <person name="Riley R."/>
            <person name="Nagy L.G."/>
            <person name="Koehler G."/>
            <person name="Ransdell A.S."/>
            <person name="Younus H."/>
            <person name="Chow J."/>
            <person name="Chiniquy J."/>
            <person name="Lipzen A."/>
            <person name="Tritt A."/>
            <person name="Sun H."/>
            <person name="Haridas S."/>
            <person name="LaButti K."/>
            <person name="Ohm R.A."/>
            <person name="Kues U."/>
            <person name="Blanchette R.A."/>
            <person name="Grigoriev I.V."/>
            <person name="Minto R.E."/>
            <person name="Hibbett D.S."/>
        </authorList>
    </citation>
    <scope>NUCLEOTIDE SEQUENCE [LARGE SCALE GENOMIC DNA]</scope>
    <source>
        <strain evidence="2 3">FP15055 ss-10</strain>
    </source>
</reference>